<dbReference type="STRING" id="97972.A0A2V1D4S1"/>
<keyword evidence="2" id="KW-1185">Reference proteome</keyword>
<sequence>MYTIYFTRSISSDILDNPKRAGMYTAVGPAAYTASTLVTLGTQAAKVLPPDFCGSPGPAPIGYIWNAIGVPPVSSSGS</sequence>
<dbReference type="InterPro" id="IPR004695">
    <property type="entry name" value="SLAC1/Mae1/Ssu1/TehA"/>
</dbReference>
<reference evidence="1 2" key="1">
    <citation type="journal article" date="2018" name="Sci. Rep.">
        <title>Comparative genomics provides insights into the lifestyle and reveals functional heterogeneity of dark septate endophytic fungi.</title>
        <authorList>
            <person name="Knapp D.G."/>
            <person name="Nemeth J.B."/>
            <person name="Barry K."/>
            <person name="Hainaut M."/>
            <person name="Henrissat B."/>
            <person name="Johnson J."/>
            <person name="Kuo A."/>
            <person name="Lim J.H.P."/>
            <person name="Lipzen A."/>
            <person name="Nolan M."/>
            <person name="Ohm R.A."/>
            <person name="Tamas L."/>
            <person name="Grigoriev I.V."/>
            <person name="Spatafora J.W."/>
            <person name="Nagy L.G."/>
            <person name="Kovacs G.M."/>
        </authorList>
    </citation>
    <scope>NUCLEOTIDE SEQUENCE [LARGE SCALE GENOMIC DNA]</scope>
    <source>
        <strain evidence="1 2">DSE2036</strain>
    </source>
</reference>
<dbReference type="GO" id="GO:0055085">
    <property type="term" value="P:transmembrane transport"/>
    <property type="evidence" value="ECO:0007669"/>
    <property type="project" value="InterPro"/>
</dbReference>
<dbReference type="AlphaFoldDB" id="A0A2V1D4S1"/>
<name>A0A2V1D4S1_9PLEO</name>
<organism evidence="1 2">
    <name type="scientific">Periconia macrospinosa</name>
    <dbReference type="NCBI Taxonomy" id="97972"/>
    <lineage>
        <taxon>Eukaryota</taxon>
        <taxon>Fungi</taxon>
        <taxon>Dikarya</taxon>
        <taxon>Ascomycota</taxon>
        <taxon>Pezizomycotina</taxon>
        <taxon>Dothideomycetes</taxon>
        <taxon>Pleosporomycetidae</taxon>
        <taxon>Pleosporales</taxon>
        <taxon>Massarineae</taxon>
        <taxon>Periconiaceae</taxon>
        <taxon>Periconia</taxon>
    </lineage>
</organism>
<protein>
    <submittedName>
        <fullName evidence="1">Uncharacterized protein</fullName>
    </submittedName>
</protein>
<dbReference type="Pfam" id="PF03595">
    <property type="entry name" value="SLAC1"/>
    <property type="match status" value="1"/>
</dbReference>
<dbReference type="EMBL" id="KZ805662">
    <property type="protein sequence ID" value="PVH92639.1"/>
    <property type="molecule type" value="Genomic_DNA"/>
</dbReference>
<accession>A0A2V1D4S1</accession>
<dbReference type="GO" id="GO:0016020">
    <property type="term" value="C:membrane"/>
    <property type="evidence" value="ECO:0007669"/>
    <property type="project" value="InterPro"/>
</dbReference>
<evidence type="ECO:0000313" key="2">
    <source>
        <dbReference type="Proteomes" id="UP000244855"/>
    </source>
</evidence>
<dbReference type="Proteomes" id="UP000244855">
    <property type="component" value="Unassembled WGS sequence"/>
</dbReference>
<evidence type="ECO:0000313" key="1">
    <source>
        <dbReference type="EMBL" id="PVH92639.1"/>
    </source>
</evidence>
<proteinExistence type="predicted"/>
<gene>
    <name evidence="1" type="ORF">DM02DRAFT_662752</name>
</gene>